<name>A0A328C826_9DELT</name>
<organism evidence="4 5">
    <name type="scientific">Lujinxingia litoralis</name>
    <dbReference type="NCBI Taxonomy" id="2211119"/>
    <lineage>
        <taxon>Bacteria</taxon>
        <taxon>Deltaproteobacteria</taxon>
        <taxon>Bradymonadales</taxon>
        <taxon>Lujinxingiaceae</taxon>
        <taxon>Lujinxingia</taxon>
    </lineage>
</organism>
<dbReference type="EMBL" id="QHKO01000008">
    <property type="protein sequence ID" value="RAL20738.1"/>
    <property type="molecule type" value="Genomic_DNA"/>
</dbReference>
<dbReference type="Pfam" id="PF16254">
    <property type="entry name" value="DUF4910"/>
    <property type="match status" value="1"/>
</dbReference>
<evidence type="ECO:0000313" key="5">
    <source>
        <dbReference type="Proteomes" id="UP000249169"/>
    </source>
</evidence>
<sequence>MYQWARELYPMCRSLTGEGTRQTLRFLQERLPGMRLVEVPSGTRAFDWEVPLEWNIRGAQIRDMSGRVLVDFADHNLHVMGYSEPICARVSREKLEHHLYSIKEQPDAIPYVTSFYERRWGFCVPHRLREALGPGPFDVWIDSTLAPGSLTYGELLLEGESSREVLLSTYVCHPSMANNELSGPVVTTALARWLMAQPRRRLSYRIVFVPETIGSIVYLSRHLEEMRRRTLAGFVLSCVGDERTYSYLPTRRGDTLTDRVARHVLKHHAGSFDAYSFLDRGSDERQYGAVGVDLPVALMMRSKFHTYPEYHTSLDDLSLITPRGLEGAYEAHRLALYVLEHNARWRTTTICEPQLGRRGLHPTLSTREGARRDVGVKGMRNLLAYADGRLDLVELAEAVGLAAWECVPLLKILEREGLVVRVEEGGARDELREALGE</sequence>
<dbReference type="Pfam" id="PF09940">
    <property type="entry name" value="DUF2172"/>
    <property type="match status" value="1"/>
</dbReference>
<comment type="caution">
    <text evidence="4">The sequence shown here is derived from an EMBL/GenBank/DDBJ whole genome shotgun (WGS) entry which is preliminary data.</text>
</comment>
<proteinExistence type="predicted"/>
<dbReference type="InterPro" id="IPR032610">
    <property type="entry name" value="DUF2172"/>
</dbReference>
<dbReference type="SUPFAM" id="SSF53187">
    <property type="entry name" value="Zn-dependent exopeptidases"/>
    <property type="match status" value="1"/>
</dbReference>
<dbReference type="InterPro" id="IPR032622">
    <property type="entry name" value="UCP01524_HTH"/>
</dbReference>
<dbReference type="InterPro" id="IPR032589">
    <property type="entry name" value="DUF4910"/>
</dbReference>
<keyword evidence="4" id="KW-0645">Protease</keyword>
<protein>
    <submittedName>
        <fullName evidence="4">Aminopeptidase</fullName>
    </submittedName>
</protein>
<keyword evidence="4" id="KW-0031">Aminopeptidase</keyword>
<feature type="domain" description="UCP01524 winged helix-turn-helix" evidence="2">
    <location>
        <begin position="345"/>
        <end position="420"/>
    </location>
</feature>
<feature type="domain" description="DUF2172" evidence="1">
    <location>
        <begin position="53"/>
        <end position="144"/>
    </location>
</feature>
<dbReference type="Proteomes" id="UP000249169">
    <property type="component" value="Unassembled WGS sequence"/>
</dbReference>
<dbReference type="InterPro" id="IPR012353">
    <property type="entry name" value="UCP015244"/>
</dbReference>
<dbReference type="Gene3D" id="1.10.10.10">
    <property type="entry name" value="Winged helix-like DNA-binding domain superfamily/Winged helix DNA-binding domain"/>
    <property type="match status" value="1"/>
</dbReference>
<dbReference type="Gene3D" id="3.50.30.90">
    <property type="match status" value="1"/>
</dbReference>
<feature type="domain" description="DUF4910" evidence="3">
    <location>
        <begin position="2"/>
        <end position="342"/>
    </location>
</feature>
<dbReference type="GO" id="GO:0004177">
    <property type="term" value="F:aminopeptidase activity"/>
    <property type="evidence" value="ECO:0007669"/>
    <property type="project" value="UniProtKB-KW"/>
</dbReference>
<dbReference type="OrthoDB" id="9765654at2"/>
<keyword evidence="5" id="KW-1185">Reference proteome</keyword>
<reference evidence="4 5" key="1">
    <citation type="submission" date="2018-05" db="EMBL/GenBank/DDBJ databases">
        <title>Lujinxingia marina gen. nov. sp. nov., a new facultative anaerobic member of the class Deltaproteobacteria, and proposal of Lujinxingaceae fam. nov.</title>
        <authorList>
            <person name="Li C.-M."/>
        </authorList>
    </citation>
    <scope>NUCLEOTIDE SEQUENCE [LARGE SCALE GENOMIC DNA]</scope>
    <source>
        <strain evidence="4 5">B210</strain>
    </source>
</reference>
<dbReference type="Pfam" id="PF16221">
    <property type="entry name" value="HTH_47"/>
    <property type="match status" value="1"/>
</dbReference>
<evidence type="ECO:0000259" key="3">
    <source>
        <dbReference type="Pfam" id="PF16254"/>
    </source>
</evidence>
<evidence type="ECO:0000313" key="4">
    <source>
        <dbReference type="EMBL" id="RAL20738.1"/>
    </source>
</evidence>
<dbReference type="Gene3D" id="3.40.630.10">
    <property type="entry name" value="Zn peptidases"/>
    <property type="match status" value="1"/>
</dbReference>
<evidence type="ECO:0000259" key="1">
    <source>
        <dbReference type="Pfam" id="PF09940"/>
    </source>
</evidence>
<dbReference type="AlphaFoldDB" id="A0A328C826"/>
<gene>
    <name evidence="4" type="ORF">DL240_15585</name>
</gene>
<keyword evidence="4" id="KW-0378">Hydrolase</keyword>
<dbReference type="RefSeq" id="WP_111730830.1">
    <property type="nucleotide sequence ID" value="NZ_QHKO01000008.1"/>
</dbReference>
<dbReference type="InterPro" id="IPR036388">
    <property type="entry name" value="WH-like_DNA-bd_sf"/>
</dbReference>
<accession>A0A328C826</accession>
<evidence type="ECO:0000259" key="2">
    <source>
        <dbReference type="Pfam" id="PF16221"/>
    </source>
</evidence>
<dbReference type="PIRSF" id="PIRSF015244">
    <property type="entry name" value="UCP015244"/>
    <property type="match status" value="1"/>
</dbReference>